<dbReference type="Proteomes" id="UP000250369">
    <property type="component" value="Unassembled WGS sequence"/>
</dbReference>
<accession>A0A329MRR7</accession>
<evidence type="ECO:0000313" key="1">
    <source>
        <dbReference type="EMBL" id="RAV22240.1"/>
    </source>
</evidence>
<protein>
    <submittedName>
        <fullName evidence="1">Uncharacterized protein</fullName>
    </submittedName>
</protein>
<keyword evidence="2" id="KW-1185">Reference proteome</keyword>
<dbReference type="OrthoDB" id="2626601at2"/>
<dbReference type="RefSeq" id="WP_113029647.1">
    <property type="nucleotide sequence ID" value="NZ_QMFB01000002.1"/>
</dbReference>
<proteinExistence type="predicted"/>
<organism evidence="1 2">
    <name type="scientific">Paenibacillus contaminans</name>
    <dbReference type="NCBI Taxonomy" id="450362"/>
    <lineage>
        <taxon>Bacteria</taxon>
        <taxon>Bacillati</taxon>
        <taxon>Bacillota</taxon>
        <taxon>Bacilli</taxon>
        <taxon>Bacillales</taxon>
        <taxon>Paenibacillaceae</taxon>
        <taxon>Paenibacillus</taxon>
    </lineage>
</organism>
<evidence type="ECO:0000313" key="2">
    <source>
        <dbReference type="Proteomes" id="UP000250369"/>
    </source>
</evidence>
<sequence length="62" mass="7092">MNMKTTLIHTVDFNNAMLFKKPVTVWLNGQIIEQGGIVEKHTEEAVYINGGYYLKLNCTFTI</sequence>
<dbReference type="EMBL" id="QMFB01000002">
    <property type="protein sequence ID" value="RAV22240.1"/>
    <property type="molecule type" value="Genomic_DNA"/>
</dbReference>
<gene>
    <name evidence="1" type="ORF">DQG23_04615</name>
</gene>
<name>A0A329MRR7_9BACL</name>
<reference evidence="1 2" key="1">
    <citation type="journal article" date="2009" name="Int. J. Syst. Evol. Microbiol.">
        <title>Paenibacillus contaminans sp. nov., isolated from a contaminated laboratory plate.</title>
        <authorList>
            <person name="Chou J.H."/>
            <person name="Lee J.H."/>
            <person name="Lin M.C."/>
            <person name="Chang P.S."/>
            <person name="Arun A.B."/>
            <person name="Young C.C."/>
            <person name="Chen W.M."/>
        </authorList>
    </citation>
    <scope>NUCLEOTIDE SEQUENCE [LARGE SCALE GENOMIC DNA]</scope>
    <source>
        <strain evidence="1 2">CKOBP-6</strain>
    </source>
</reference>
<comment type="caution">
    <text evidence="1">The sequence shown here is derived from an EMBL/GenBank/DDBJ whole genome shotgun (WGS) entry which is preliminary data.</text>
</comment>
<dbReference type="AlphaFoldDB" id="A0A329MRR7"/>